<organismHost>
    <name type="scientific">Felis catus</name>
    <name type="common">Cat</name>
    <name type="synonym">Felis silvestris catus</name>
    <dbReference type="NCBI Taxonomy" id="9685"/>
</organismHost>
<organismHost>
    <name type="scientific">Bos taurus</name>
    <name type="common">Bovine</name>
    <dbReference type="NCBI Taxonomy" id="9913"/>
</organismHost>
<dbReference type="Proteomes" id="UP000272857">
    <property type="component" value="Segment"/>
</dbReference>
<name>A0A212Q4W0_COWPX</name>
<organismHost>
    <name type="scientific">Microtus agrestis</name>
    <name type="common">Short-tailed field vole</name>
    <dbReference type="NCBI Taxonomy" id="29092"/>
</organismHost>
<evidence type="ECO:0000313" key="1">
    <source>
        <dbReference type="EMBL" id="SNB54324.1"/>
    </source>
</evidence>
<accession>A0A212Q4W0</accession>
<reference evidence="1" key="1">
    <citation type="submission" date="2017-06" db="EMBL/GenBank/DDBJ databases">
        <authorList>
            <person name="Kim H.J."/>
            <person name="Triplett B.A."/>
        </authorList>
    </citation>
    <scope>NUCLEOTIDE SEQUENCE</scope>
    <source>
        <strain evidence="1">Ger 2010 MKY</strain>
    </source>
</reference>
<organismHost>
    <name type="scientific">Apodemus sylvaticus</name>
    <name type="common">European woodmouse</name>
    <dbReference type="NCBI Taxonomy" id="10129"/>
</organismHost>
<gene>
    <name evidence="1" type="primary">CPXV214</name>
</gene>
<sequence>MITSHNISSSKSLLMLHMIRLLRISFSISMMIRRLRLRFQYYKIDIISVISTILKKHCSVNSLFMSV</sequence>
<organismHost>
    <name type="scientific">Mus musculus</name>
    <name type="common">Mouse</name>
    <dbReference type="NCBI Taxonomy" id="10090"/>
</organismHost>
<protein>
    <submittedName>
        <fullName evidence="1">CPXV214 protein</fullName>
    </submittedName>
</protein>
<proteinExistence type="predicted"/>
<organismHost>
    <name type="scientific">Myodes glareolus</name>
    <name type="common">Bank vole</name>
    <name type="synonym">Clethrionomys glareolus</name>
    <dbReference type="NCBI Taxonomy" id="447135"/>
</organismHost>
<organismHost>
    <name type="scientific">Loxodonta africana</name>
    <name type="common">African elephant</name>
    <dbReference type="NCBI Taxonomy" id="9785"/>
</organismHost>
<organismHost>
    <name type="scientific">Homo sapiens</name>
    <name type="common">Human</name>
    <dbReference type="NCBI Taxonomy" id="9606"/>
</organismHost>
<dbReference type="EMBL" id="LT896721">
    <property type="protein sequence ID" value="SNB54324.1"/>
    <property type="molecule type" value="Genomic_DNA"/>
</dbReference>
<organism evidence="1">
    <name type="scientific">Cowpox virus</name>
    <name type="common">CPV</name>
    <dbReference type="NCBI Taxonomy" id="10243"/>
    <lineage>
        <taxon>Viruses</taxon>
        <taxon>Varidnaviria</taxon>
        <taxon>Bamfordvirae</taxon>
        <taxon>Nucleocytoviricota</taxon>
        <taxon>Pokkesviricetes</taxon>
        <taxon>Chitovirales</taxon>
        <taxon>Poxviridae</taxon>
        <taxon>Chordopoxvirinae</taxon>
        <taxon>Orthopoxvirus</taxon>
        <taxon>Orthopoxvirus cowpox</taxon>
    </lineage>
</organism>